<feature type="compositionally biased region" description="Basic and acidic residues" evidence="1">
    <location>
        <begin position="148"/>
        <end position="161"/>
    </location>
</feature>
<organism evidence="2 3">
    <name type="scientific">Hymenobacter fastidiosus</name>
    <dbReference type="NCBI Taxonomy" id="486264"/>
    <lineage>
        <taxon>Bacteria</taxon>
        <taxon>Pseudomonadati</taxon>
        <taxon>Bacteroidota</taxon>
        <taxon>Cytophagia</taxon>
        <taxon>Cytophagales</taxon>
        <taxon>Hymenobacteraceae</taxon>
        <taxon>Hymenobacter</taxon>
    </lineage>
</organism>
<proteinExistence type="predicted"/>
<accession>A0ABP7SAS8</accession>
<evidence type="ECO:0008006" key="4">
    <source>
        <dbReference type="Google" id="ProtNLM"/>
    </source>
</evidence>
<comment type="caution">
    <text evidence="2">The sequence shown here is derived from an EMBL/GenBank/DDBJ whole genome shotgun (WGS) entry which is preliminary data.</text>
</comment>
<evidence type="ECO:0000313" key="2">
    <source>
        <dbReference type="EMBL" id="GAA4009171.1"/>
    </source>
</evidence>
<reference evidence="3" key="1">
    <citation type="journal article" date="2019" name="Int. J. Syst. Evol. Microbiol.">
        <title>The Global Catalogue of Microorganisms (GCM) 10K type strain sequencing project: providing services to taxonomists for standard genome sequencing and annotation.</title>
        <authorList>
            <consortium name="The Broad Institute Genomics Platform"/>
            <consortium name="The Broad Institute Genome Sequencing Center for Infectious Disease"/>
            <person name="Wu L."/>
            <person name="Ma J."/>
        </authorList>
    </citation>
    <scope>NUCLEOTIDE SEQUENCE [LARGE SCALE GENOMIC DNA]</scope>
    <source>
        <strain evidence="3">JCM 17224</strain>
    </source>
</reference>
<protein>
    <recommendedName>
        <fullName evidence="4">Transposase family protein</fullName>
    </recommendedName>
</protein>
<feature type="region of interest" description="Disordered" evidence="1">
    <location>
        <begin position="148"/>
        <end position="167"/>
    </location>
</feature>
<sequence>MDYICLREKPRQFLALTSLHVAEFDDLRTDFAPAWERYHRWHTLEGKRRQFAAHRERPNAVLAGSDVKLFFLLTYLKNSSLQQHQAASFGISQARVSQLSTALLGVLNQVLARRGLLPVRDGGALAQHLAAHGELVFAYDGVERGVPRNQDREAQAEEYSGKKKPTA</sequence>
<dbReference type="Proteomes" id="UP001500567">
    <property type="component" value="Unassembled WGS sequence"/>
</dbReference>
<evidence type="ECO:0000256" key="1">
    <source>
        <dbReference type="SAM" id="MobiDB-lite"/>
    </source>
</evidence>
<keyword evidence="3" id="KW-1185">Reference proteome</keyword>
<evidence type="ECO:0000313" key="3">
    <source>
        <dbReference type="Proteomes" id="UP001500567"/>
    </source>
</evidence>
<dbReference type="EMBL" id="BAABDJ010000019">
    <property type="protein sequence ID" value="GAA4009171.1"/>
    <property type="molecule type" value="Genomic_DNA"/>
</dbReference>
<gene>
    <name evidence="2" type="ORF">GCM10022408_21650</name>
</gene>
<dbReference type="RefSeq" id="WP_345072965.1">
    <property type="nucleotide sequence ID" value="NZ_BAABDJ010000019.1"/>
</dbReference>
<name>A0ABP7SAS8_9BACT</name>